<dbReference type="GO" id="GO:0007517">
    <property type="term" value="P:muscle organ development"/>
    <property type="evidence" value="ECO:0007669"/>
    <property type="project" value="UniProtKB-KW"/>
</dbReference>
<dbReference type="Pfam" id="PF00013">
    <property type="entry name" value="KH_1"/>
    <property type="match status" value="2"/>
</dbReference>
<dbReference type="GeneTree" id="ENSGT00950000183189"/>
<dbReference type="AlphaFoldDB" id="A0A671VGQ0"/>
<dbReference type="Pfam" id="PF12235">
    <property type="entry name" value="FXMRP1_C_core"/>
    <property type="match status" value="1"/>
</dbReference>
<dbReference type="PANTHER" id="PTHR10603:SF6">
    <property type="entry name" value="RNA-BINDING PROTEIN FXR1"/>
    <property type="match status" value="1"/>
</dbReference>
<feature type="domain" description="Agenet-like" evidence="9">
    <location>
        <begin position="9"/>
        <end position="57"/>
    </location>
</feature>
<organism evidence="10 11">
    <name type="scientific">Sparus aurata</name>
    <name type="common">Gilthead sea bream</name>
    <dbReference type="NCBI Taxonomy" id="8175"/>
    <lineage>
        <taxon>Eukaryota</taxon>
        <taxon>Metazoa</taxon>
        <taxon>Chordata</taxon>
        <taxon>Craniata</taxon>
        <taxon>Vertebrata</taxon>
        <taxon>Euteleostomi</taxon>
        <taxon>Actinopterygii</taxon>
        <taxon>Neopterygii</taxon>
        <taxon>Teleostei</taxon>
        <taxon>Neoteleostei</taxon>
        <taxon>Acanthomorphata</taxon>
        <taxon>Eupercaria</taxon>
        <taxon>Spariformes</taxon>
        <taxon>Sparidae</taxon>
        <taxon>Sparus</taxon>
    </lineage>
</organism>
<dbReference type="PROSITE" id="PS50084">
    <property type="entry name" value="KH_TYPE_1"/>
    <property type="match status" value="2"/>
</dbReference>
<dbReference type="PROSITE" id="PS51641">
    <property type="entry name" value="AGENET_LIKE"/>
    <property type="match status" value="2"/>
</dbReference>
<evidence type="ECO:0000256" key="3">
    <source>
        <dbReference type="ARBA" id="ARBA00022490"/>
    </source>
</evidence>
<dbReference type="GO" id="GO:0005634">
    <property type="term" value="C:nucleus"/>
    <property type="evidence" value="ECO:0007669"/>
    <property type="project" value="TreeGrafter"/>
</dbReference>
<protein>
    <submittedName>
        <fullName evidence="10">FMR1 autosomal homolog 1</fullName>
    </submittedName>
</protein>
<feature type="compositionally biased region" description="Polar residues" evidence="8">
    <location>
        <begin position="366"/>
        <end position="382"/>
    </location>
</feature>
<dbReference type="Gene3D" id="3.30.1370.10">
    <property type="entry name" value="K Homology domain, type 1"/>
    <property type="match status" value="2"/>
</dbReference>
<sequence>MAALLFLCLEKRESHVYLCLSVPQGLVKDIHDDSLTIAFENNWQPERQVPFSDVRLPPPSEGKKDIGEDEEVEIFSRANDQEPGGWWLAKVRMMKGDFYVIEYAACDATYNEIVTFDRLRPVNPNKAITKNSFHKCTVPVPQDLQEACQNENAHKDFKKAVGACRISYCPETSQLVIVVTGLQLVSSFQEEFIVRLDLMGLAIGSHGNNIQQARKVAGVTAIELDEETGTFRIYGESAEAVKKARGFLEFLEDSVQVPRNLVGKVIGKNGKVIQEIVDKSGVVRVRIEGDNDNKQPRQEGMVPFTFVGTKESIGNVQVLLEYHISYLNEVEQLRLERMQIDEQLRQITQGHRPADRERGERVDGHSYSTGYGTNSEQSNASETDSERRDELSDWSLAGEDLDRGQRPQRDGRRRIGPGRGRGGTGGRGRGGRGGYNNSSAGPRDHEDNHAYGAVETNTETDQTADTDASESNLPANRRRRSRRRRTDEDATLMDGMSESDNASLSENGTVTVADYISRAESQSRQTTKDTKINKDVVST</sequence>
<keyword evidence="11" id="KW-1185">Reference proteome</keyword>
<dbReference type="GO" id="GO:0051028">
    <property type="term" value="P:mRNA transport"/>
    <property type="evidence" value="ECO:0007669"/>
    <property type="project" value="TreeGrafter"/>
</dbReference>
<evidence type="ECO:0000256" key="2">
    <source>
        <dbReference type="ARBA" id="ARBA00006633"/>
    </source>
</evidence>
<dbReference type="GO" id="GO:0010494">
    <property type="term" value="C:cytoplasmic stress granule"/>
    <property type="evidence" value="ECO:0007669"/>
    <property type="project" value="TreeGrafter"/>
</dbReference>
<reference evidence="10" key="3">
    <citation type="submission" date="2025-09" db="UniProtKB">
        <authorList>
            <consortium name="Ensembl"/>
        </authorList>
    </citation>
    <scope>IDENTIFICATION</scope>
</reference>
<name>A0A671VGQ0_SPAAU</name>
<keyword evidence="5" id="KW-0677">Repeat</keyword>
<dbReference type="GO" id="GO:0045182">
    <property type="term" value="F:translation regulator activity"/>
    <property type="evidence" value="ECO:0007669"/>
    <property type="project" value="TreeGrafter"/>
</dbReference>
<evidence type="ECO:0000256" key="8">
    <source>
        <dbReference type="SAM" id="MobiDB-lite"/>
    </source>
</evidence>
<feature type="region of interest" description="Disordered" evidence="8">
    <location>
        <begin position="518"/>
        <end position="539"/>
    </location>
</feature>
<dbReference type="Pfam" id="PF17904">
    <property type="entry name" value="KH_9"/>
    <property type="match status" value="1"/>
</dbReference>
<dbReference type="InterPro" id="IPR040472">
    <property type="entry name" value="FMRP_KH0"/>
</dbReference>
<feature type="region of interest" description="Disordered" evidence="8">
    <location>
        <begin position="347"/>
        <end position="506"/>
    </location>
</feature>
<dbReference type="InterPro" id="IPR041560">
    <property type="entry name" value="Tudor_FRM1"/>
</dbReference>
<feature type="compositionally biased region" description="Basic and acidic residues" evidence="8">
    <location>
        <begin position="526"/>
        <end position="539"/>
    </location>
</feature>
<dbReference type="Pfam" id="PF05641">
    <property type="entry name" value="Agenet"/>
    <property type="match status" value="1"/>
</dbReference>
<proteinExistence type="inferred from homology"/>
<evidence type="ECO:0000259" key="9">
    <source>
        <dbReference type="PROSITE" id="PS51641"/>
    </source>
</evidence>
<dbReference type="InterPro" id="IPR047496">
    <property type="entry name" value="KH_I_FXR1_rpt3"/>
</dbReference>
<dbReference type="GO" id="GO:0043005">
    <property type="term" value="C:neuron projection"/>
    <property type="evidence" value="ECO:0007669"/>
    <property type="project" value="TreeGrafter"/>
</dbReference>
<dbReference type="Gene3D" id="2.30.30.140">
    <property type="match status" value="2"/>
</dbReference>
<dbReference type="GO" id="GO:0098793">
    <property type="term" value="C:presynapse"/>
    <property type="evidence" value="ECO:0007669"/>
    <property type="project" value="GOC"/>
</dbReference>
<feature type="compositionally biased region" description="Gly residues" evidence="8">
    <location>
        <begin position="417"/>
        <end position="434"/>
    </location>
</feature>
<evidence type="ECO:0000256" key="6">
    <source>
        <dbReference type="ARBA" id="ARBA00022884"/>
    </source>
</evidence>
<dbReference type="InterPro" id="IPR040148">
    <property type="entry name" value="FMR1"/>
</dbReference>
<dbReference type="FunFam" id="2.30.30.140:FF:000001">
    <property type="entry name" value="Fragile X mental retardation 1, isoform CRA_e"/>
    <property type="match status" value="1"/>
</dbReference>
<dbReference type="GO" id="GO:0043488">
    <property type="term" value="P:regulation of mRNA stability"/>
    <property type="evidence" value="ECO:0007669"/>
    <property type="project" value="TreeGrafter"/>
</dbReference>
<comment type="similarity">
    <text evidence="2">Belongs to the FMR1 family.</text>
</comment>
<dbReference type="FunFam" id="3.30.1370.10:FF:000004">
    <property type="entry name" value="Fragile X mental retardation 1, isoform CRA_e"/>
    <property type="match status" value="1"/>
</dbReference>
<feature type="compositionally biased region" description="Basic and acidic residues" evidence="8">
    <location>
        <begin position="400"/>
        <end position="410"/>
    </location>
</feature>
<evidence type="ECO:0000256" key="5">
    <source>
        <dbReference type="ARBA" id="ARBA00022737"/>
    </source>
</evidence>
<dbReference type="InterPro" id="IPR008395">
    <property type="entry name" value="Agenet-like_dom"/>
</dbReference>
<keyword evidence="3" id="KW-0963">Cytoplasm</keyword>
<gene>
    <name evidence="10" type="primary">FXR1</name>
    <name evidence="10" type="synonym">fxr1</name>
</gene>
<dbReference type="InterPro" id="IPR036612">
    <property type="entry name" value="KH_dom_type_1_sf"/>
</dbReference>
<dbReference type="CDD" id="cd20475">
    <property type="entry name" value="Tudor_Agenet_FXR1_rpt2"/>
    <property type="match status" value="1"/>
</dbReference>
<dbReference type="GO" id="GO:0045727">
    <property type="term" value="P:positive regulation of translation"/>
    <property type="evidence" value="ECO:0007669"/>
    <property type="project" value="TreeGrafter"/>
</dbReference>
<keyword evidence="4" id="KW-0517">Myogenesis</keyword>
<dbReference type="InterPro" id="IPR032172">
    <property type="entry name" value="FXR1_C1"/>
</dbReference>
<keyword evidence="6 7" id="KW-0694">RNA-binding</keyword>
<dbReference type="SMART" id="SM00322">
    <property type="entry name" value="KH"/>
    <property type="match status" value="2"/>
</dbReference>
<dbReference type="Pfam" id="PF16096">
    <property type="entry name" value="FXR_C1"/>
    <property type="match status" value="1"/>
</dbReference>
<evidence type="ECO:0000313" key="11">
    <source>
        <dbReference type="Proteomes" id="UP000472265"/>
    </source>
</evidence>
<dbReference type="Proteomes" id="UP000472265">
    <property type="component" value="Chromosome 11"/>
</dbReference>
<feature type="domain" description="Agenet-like" evidence="9">
    <location>
        <begin position="70"/>
        <end position="122"/>
    </location>
</feature>
<accession>A0A671VGQ0</accession>
<dbReference type="FunFam" id="3.30.1370.10:FF:000017">
    <property type="entry name" value="Fragile X mental retardation syndrome-related protein 1"/>
    <property type="match status" value="1"/>
</dbReference>
<reference evidence="10" key="2">
    <citation type="submission" date="2025-08" db="UniProtKB">
        <authorList>
            <consortium name="Ensembl"/>
        </authorList>
    </citation>
    <scope>IDENTIFICATION</scope>
</reference>
<dbReference type="GO" id="GO:0003730">
    <property type="term" value="F:mRNA 3'-UTR binding"/>
    <property type="evidence" value="ECO:0007669"/>
    <property type="project" value="TreeGrafter"/>
</dbReference>
<dbReference type="InterPro" id="IPR047427">
    <property type="entry name" value="Tudor_Agenet_FXR1_rpt2"/>
</dbReference>
<dbReference type="GO" id="GO:0048170">
    <property type="term" value="P:positive regulation of long-term neuronal synaptic plasticity"/>
    <property type="evidence" value="ECO:0007669"/>
    <property type="project" value="TreeGrafter"/>
</dbReference>
<dbReference type="Ensembl" id="ENSSAUT00010027483.1">
    <property type="protein sequence ID" value="ENSSAUP00010026018.1"/>
    <property type="gene ID" value="ENSSAUG00010007117.1"/>
</dbReference>
<dbReference type="FunFam" id="2.30.30.140:FF:000080">
    <property type="entry name" value="Fragile X mental retardation protein 1 B"/>
    <property type="match status" value="1"/>
</dbReference>
<comment type="subcellular location">
    <subcellularLocation>
        <location evidence="1">Cytoplasm</location>
        <location evidence="1">Cytoplasmic ribonucleoprotein granule</location>
    </subcellularLocation>
</comment>
<feature type="compositionally biased region" description="Basic and acidic residues" evidence="8">
    <location>
        <begin position="352"/>
        <end position="364"/>
    </location>
</feature>
<dbReference type="SUPFAM" id="SSF54791">
    <property type="entry name" value="Eukaryotic type KH-domain (KH-domain type I)"/>
    <property type="match status" value="2"/>
</dbReference>
<evidence type="ECO:0000256" key="4">
    <source>
        <dbReference type="ARBA" id="ARBA00022541"/>
    </source>
</evidence>
<dbReference type="GO" id="GO:0099577">
    <property type="term" value="P:regulation of translation at presynapse, modulating synaptic transmission"/>
    <property type="evidence" value="ECO:0007669"/>
    <property type="project" value="TreeGrafter"/>
</dbReference>
<reference evidence="10" key="1">
    <citation type="submission" date="2021-04" db="EMBL/GenBank/DDBJ databases">
        <authorList>
            <consortium name="Wellcome Sanger Institute Data Sharing"/>
        </authorList>
    </citation>
    <scope>NUCLEOTIDE SEQUENCE [LARGE SCALE GENOMIC DNA]</scope>
</reference>
<evidence type="ECO:0000256" key="1">
    <source>
        <dbReference type="ARBA" id="ARBA00004331"/>
    </source>
</evidence>
<dbReference type="Pfam" id="PF18336">
    <property type="entry name" value="Tudor_FRX1"/>
    <property type="match status" value="1"/>
</dbReference>
<evidence type="ECO:0000313" key="10">
    <source>
        <dbReference type="Ensembl" id="ENSSAUP00010026018.1"/>
    </source>
</evidence>
<dbReference type="CDD" id="cd22510">
    <property type="entry name" value="KH_I_FXR1_rpt3"/>
    <property type="match status" value="1"/>
</dbReference>
<evidence type="ECO:0000256" key="7">
    <source>
        <dbReference type="PROSITE-ProRule" id="PRU00117"/>
    </source>
</evidence>
<dbReference type="InterPro" id="IPR004087">
    <property type="entry name" value="KH_dom"/>
</dbReference>
<dbReference type="PANTHER" id="PTHR10603">
    <property type="entry name" value="FRAGILE X MENTAL RETARDATION SYNDROME-RELATED PROTEIN"/>
    <property type="match status" value="1"/>
</dbReference>
<dbReference type="InterPro" id="IPR004088">
    <property type="entry name" value="KH_dom_type_1"/>
</dbReference>
<dbReference type="InterPro" id="IPR022034">
    <property type="entry name" value="FMR1-like_C_core"/>
</dbReference>